<evidence type="ECO:0000256" key="1">
    <source>
        <dbReference type="SAM" id="Phobius"/>
    </source>
</evidence>
<keyword evidence="1" id="KW-0472">Membrane</keyword>
<organism evidence="2 3">
    <name type="scientific">Nocardioides luteus</name>
    <dbReference type="NCBI Taxonomy" id="1844"/>
    <lineage>
        <taxon>Bacteria</taxon>
        <taxon>Bacillati</taxon>
        <taxon>Actinomycetota</taxon>
        <taxon>Actinomycetes</taxon>
        <taxon>Propionibacteriales</taxon>
        <taxon>Nocardioidaceae</taxon>
        <taxon>Nocardioides</taxon>
    </lineage>
</organism>
<sequence>MVIVVTFGLHLADPQWLSESQSTSLAALALIAIGALWQVVRANDPSDRLLGFSLLMLAAVLLGLMPGVEMADPPDAFRSIFVLVGPPVGMILADPWLRRTPRIGTDSVATRDDSAA</sequence>
<keyword evidence="3" id="KW-1185">Reference proteome</keyword>
<dbReference type="AlphaFoldDB" id="A0A1J4N313"/>
<proteinExistence type="predicted"/>
<feature type="transmembrane region" description="Helical" evidence="1">
    <location>
        <begin position="49"/>
        <end position="68"/>
    </location>
</feature>
<accession>A0A1J4N313</accession>
<evidence type="ECO:0000313" key="3">
    <source>
        <dbReference type="Proteomes" id="UP000033772"/>
    </source>
</evidence>
<dbReference type="EMBL" id="JZDQ02000020">
    <property type="protein sequence ID" value="OIJ25922.1"/>
    <property type="molecule type" value="Genomic_DNA"/>
</dbReference>
<dbReference type="Proteomes" id="UP000033772">
    <property type="component" value="Unassembled WGS sequence"/>
</dbReference>
<comment type="caution">
    <text evidence="2">The sequence shown here is derived from an EMBL/GenBank/DDBJ whole genome shotgun (WGS) entry which is preliminary data.</text>
</comment>
<name>A0A1J4N313_9ACTN</name>
<feature type="transmembrane region" description="Helical" evidence="1">
    <location>
        <begin position="20"/>
        <end position="37"/>
    </location>
</feature>
<gene>
    <name evidence="2" type="ORF">UG56_015190</name>
</gene>
<keyword evidence="1" id="KW-0812">Transmembrane</keyword>
<protein>
    <submittedName>
        <fullName evidence="2">Uncharacterized protein</fullName>
    </submittedName>
</protein>
<reference evidence="2" key="1">
    <citation type="submission" date="2016-10" db="EMBL/GenBank/DDBJ databases">
        <title>Draft Genome Sequence of Nocardioides luteus Strain BAFB, an Alkane-Degrading Bacterium Isolated from JP-7 Polluted Soil.</title>
        <authorList>
            <person name="Brown L."/>
            <person name="Ruiz O.N."/>
            <person name="Gunasekera T."/>
        </authorList>
    </citation>
    <scope>NUCLEOTIDE SEQUENCE [LARGE SCALE GENOMIC DNA]</scope>
    <source>
        <strain evidence="2">BAFB</strain>
    </source>
</reference>
<feature type="transmembrane region" description="Helical" evidence="1">
    <location>
        <begin position="80"/>
        <end position="97"/>
    </location>
</feature>
<keyword evidence="1" id="KW-1133">Transmembrane helix</keyword>
<evidence type="ECO:0000313" key="2">
    <source>
        <dbReference type="EMBL" id="OIJ25922.1"/>
    </source>
</evidence>